<reference evidence="14 15" key="1">
    <citation type="submission" date="2023-11" db="EMBL/GenBank/DDBJ databases">
        <title>Halocaridina rubra genome assembly.</title>
        <authorList>
            <person name="Smith C."/>
        </authorList>
    </citation>
    <scope>NUCLEOTIDE SEQUENCE [LARGE SCALE GENOMIC DNA]</scope>
    <source>
        <strain evidence="14">EP-1</strain>
        <tissue evidence="14">Whole</tissue>
    </source>
</reference>
<evidence type="ECO:0000256" key="6">
    <source>
        <dbReference type="ARBA" id="ARBA00023040"/>
    </source>
</evidence>
<dbReference type="PRINTS" id="PR00237">
    <property type="entry name" value="GPCRRHODOPSN"/>
</dbReference>
<feature type="domain" description="G-protein coupled receptors family 1 profile" evidence="13">
    <location>
        <begin position="1"/>
        <end position="199"/>
    </location>
</feature>
<dbReference type="SUPFAM" id="SSF48695">
    <property type="entry name" value="Multiheme cytochromes"/>
    <property type="match status" value="1"/>
</dbReference>
<proteinExistence type="inferred from homology"/>
<accession>A0AAN9A5A6</accession>
<feature type="transmembrane region" description="Helical" evidence="12">
    <location>
        <begin position="73"/>
        <end position="97"/>
    </location>
</feature>
<name>A0AAN9A5A6_HALRR</name>
<dbReference type="Pfam" id="PF00001">
    <property type="entry name" value="7tm_1"/>
    <property type="match status" value="1"/>
</dbReference>
<feature type="transmembrane region" description="Helical" evidence="12">
    <location>
        <begin position="23"/>
        <end position="45"/>
    </location>
</feature>
<dbReference type="InterPro" id="IPR000276">
    <property type="entry name" value="GPCR_Rhodpsn"/>
</dbReference>
<dbReference type="PANTHER" id="PTHR24228">
    <property type="entry name" value="B2 BRADYKININ RECEPTOR/ANGIOTENSIN II RECEPTOR"/>
    <property type="match status" value="1"/>
</dbReference>
<dbReference type="GO" id="GO:0004930">
    <property type="term" value="F:G protein-coupled receptor activity"/>
    <property type="evidence" value="ECO:0007669"/>
    <property type="project" value="UniProtKB-KW"/>
</dbReference>
<keyword evidence="6" id="KW-0297">G-protein coupled receptor</keyword>
<keyword evidence="8" id="KW-0675">Receptor</keyword>
<dbReference type="AlphaFoldDB" id="A0AAN9A5A6"/>
<dbReference type="Gene3D" id="1.20.1070.10">
    <property type="entry name" value="Rhodopsin 7-helix transmembrane proteins"/>
    <property type="match status" value="1"/>
</dbReference>
<evidence type="ECO:0000256" key="8">
    <source>
        <dbReference type="ARBA" id="ARBA00023170"/>
    </source>
</evidence>
<feature type="transmembrane region" description="Helical" evidence="12">
    <location>
        <begin position="150"/>
        <end position="168"/>
    </location>
</feature>
<evidence type="ECO:0000256" key="9">
    <source>
        <dbReference type="ARBA" id="ARBA00023224"/>
    </source>
</evidence>
<evidence type="ECO:0000256" key="3">
    <source>
        <dbReference type="ARBA" id="ARBA00022475"/>
    </source>
</evidence>
<comment type="caution">
    <text evidence="14">The sequence shown here is derived from an EMBL/GenBank/DDBJ whole genome shotgun (WGS) entry which is preliminary data.</text>
</comment>
<dbReference type="InterPro" id="IPR036280">
    <property type="entry name" value="Multihaem_cyt_sf"/>
</dbReference>
<evidence type="ECO:0000313" key="15">
    <source>
        <dbReference type="Proteomes" id="UP001381693"/>
    </source>
</evidence>
<gene>
    <name evidence="14" type="ORF">SK128_002091</name>
</gene>
<evidence type="ECO:0000256" key="4">
    <source>
        <dbReference type="ARBA" id="ARBA00022692"/>
    </source>
</evidence>
<dbReference type="PANTHER" id="PTHR24228:SF63">
    <property type="entry name" value="G-PROTEIN COUPLED RECEPTOR MOODY"/>
    <property type="match status" value="1"/>
</dbReference>
<feature type="region of interest" description="Disordered" evidence="11">
    <location>
        <begin position="644"/>
        <end position="691"/>
    </location>
</feature>
<dbReference type="EMBL" id="JAXCGZ010005672">
    <property type="protein sequence ID" value="KAK7081216.1"/>
    <property type="molecule type" value="Genomic_DNA"/>
</dbReference>
<evidence type="ECO:0000256" key="2">
    <source>
        <dbReference type="ARBA" id="ARBA00010663"/>
    </source>
</evidence>
<dbReference type="PROSITE" id="PS50262">
    <property type="entry name" value="G_PROTEIN_RECEP_F1_2"/>
    <property type="match status" value="1"/>
</dbReference>
<feature type="transmembrane region" description="Helical" evidence="12">
    <location>
        <begin position="180"/>
        <end position="201"/>
    </location>
</feature>
<evidence type="ECO:0000313" key="14">
    <source>
        <dbReference type="EMBL" id="KAK7081216.1"/>
    </source>
</evidence>
<dbReference type="Proteomes" id="UP001381693">
    <property type="component" value="Unassembled WGS sequence"/>
</dbReference>
<comment type="similarity">
    <text evidence="2">Belongs to the G-protein coupled receptor 1 family.</text>
</comment>
<feature type="compositionally biased region" description="Basic and acidic residues" evidence="11">
    <location>
        <begin position="652"/>
        <end position="668"/>
    </location>
</feature>
<keyword evidence="10" id="KW-0175">Coiled coil</keyword>
<feature type="region of interest" description="Disordered" evidence="11">
    <location>
        <begin position="107"/>
        <end position="129"/>
    </location>
</feature>
<evidence type="ECO:0000256" key="1">
    <source>
        <dbReference type="ARBA" id="ARBA00004651"/>
    </source>
</evidence>
<keyword evidence="7 12" id="KW-0472">Membrane</keyword>
<evidence type="ECO:0000256" key="7">
    <source>
        <dbReference type="ARBA" id="ARBA00023136"/>
    </source>
</evidence>
<evidence type="ECO:0000259" key="13">
    <source>
        <dbReference type="PROSITE" id="PS50262"/>
    </source>
</evidence>
<dbReference type="SUPFAM" id="SSF81321">
    <property type="entry name" value="Family A G protein-coupled receptor-like"/>
    <property type="match status" value="1"/>
</dbReference>
<feature type="compositionally biased region" description="Basic and acidic residues" evidence="11">
    <location>
        <begin position="678"/>
        <end position="691"/>
    </location>
</feature>
<dbReference type="GO" id="GO:0005886">
    <property type="term" value="C:plasma membrane"/>
    <property type="evidence" value="ECO:0007669"/>
    <property type="project" value="UniProtKB-SubCell"/>
</dbReference>
<dbReference type="InterPro" id="IPR017452">
    <property type="entry name" value="GPCR_Rhodpsn_7TM"/>
</dbReference>
<keyword evidence="9" id="KW-0807">Transducer</keyword>
<evidence type="ECO:0000256" key="5">
    <source>
        <dbReference type="ARBA" id="ARBA00022989"/>
    </source>
</evidence>
<comment type="subcellular location">
    <subcellularLocation>
        <location evidence="1">Cell membrane</location>
        <topology evidence="1">Multi-pass membrane protein</topology>
    </subcellularLocation>
</comment>
<keyword evidence="3" id="KW-1003">Cell membrane</keyword>
<keyword evidence="4 12" id="KW-0812">Transmembrane</keyword>
<protein>
    <recommendedName>
        <fullName evidence="13">G-protein coupled receptors family 1 profile domain-containing protein</fullName>
    </recommendedName>
</protein>
<evidence type="ECO:0000256" key="12">
    <source>
        <dbReference type="SAM" id="Phobius"/>
    </source>
</evidence>
<evidence type="ECO:0000256" key="10">
    <source>
        <dbReference type="SAM" id="Coils"/>
    </source>
</evidence>
<keyword evidence="15" id="KW-1185">Reference proteome</keyword>
<feature type="coiled-coil region" evidence="10">
    <location>
        <begin position="346"/>
        <end position="373"/>
    </location>
</feature>
<evidence type="ECO:0000256" key="11">
    <source>
        <dbReference type="SAM" id="MobiDB-lite"/>
    </source>
</evidence>
<organism evidence="14 15">
    <name type="scientific">Halocaridina rubra</name>
    <name type="common">Hawaiian red shrimp</name>
    <dbReference type="NCBI Taxonomy" id="373956"/>
    <lineage>
        <taxon>Eukaryota</taxon>
        <taxon>Metazoa</taxon>
        <taxon>Ecdysozoa</taxon>
        <taxon>Arthropoda</taxon>
        <taxon>Crustacea</taxon>
        <taxon>Multicrustacea</taxon>
        <taxon>Malacostraca</taxon>
        <taxon>Eumalacostraca</taxon>
        <taxon>Eucarida</taxon>
        <taxon>Decapoda</taxon>
        <taxon>Pleocyemata</taxon>
        <taxon>Caridea</taxon>
        <taxon>Atyoidea</taxon>
        <taxon>Atyidae</taxon>
        <taxon>Halocaridina</taxon>
    </lineage>
</organism>
<sequence length="691" mass="79716">MITINRYIMIAHFSVYKLVYRKVFIAIMIAFCWIFAFVMLLPTLLNKWGRFGFDKKLQTCSIIDEDNKAPKQVLFGLGFCVPAVIIVICYSLIFFVIHRSEKRMRHHSSRGMNGSHTTGGGSALQGHSRSLAKVEREARRKRNEWRITKMVLIIFVAFLITYLPITLVKNLDKKVSYPGLHVLGYVLIYISSCINPVIYVIMNRQYRQAYKTVLLCKRPRLPSLTSSYTGSKRENACHENLGFYYNSYMNEGSLRCMKNDKSYSGTNTSPQEIIGSSKHESIYPRRSFNVAYQHRKPNRISFQGFYTPDTQSVDTLSIDMEHLTTVECQNCQKYNGLSERKICSNCHNLSREQQNARVNYQNLSREQQNLRKMQKPSCTDCRKLGRKQQFSCVDCQNLNREQHTACVNSHDSSRKQQISCVQCQNISRIWQISCANCRNAGKNQQTSFPESQFQVREKKNFLGKNIMTQHYKKRMKVVSMQEERCHWSADELECGHDEFLDHLLHVESHSYPNLTSNESRSFKSKSVYHDYQNYNSGGGNCVISDPVSKNGAAHLLNPVDNISYRRRTRSFTPSSVSKFQKIPMKVTDGELNDKSFERESTFLQPSSKPDTCKDTKQDSMISDAASREVCEPFKVMSTNLSATSDTHNWTHVKQDSRLSEVPGQRRDMSVQTKQSKSTNDKKEKYVNSDKT</sequence>
<keyword evidence="5 12" id="KW-1133">Transmembrane helix</keyword>